<dbReference type="EMBL" id="MGAR01000001">
    <property type="protein sequence ID" value="OGK52770.1"/>
    <property type="molecule type" value="Genomic_DNA"/>
</dbReference>
<proteinExistence type="inferred from homology"/>
<feature type="domain" description="DNA methylase N-4/N-6" evidence="9">
    <location>
        <begin position="30"/>
        <end position="165"/>
    </location>
</feature>
<evidence type="ECO:0000256" key="2">
    <source>
        <dbReference type="ARBA" id="ARBA00012185"/>
    </source>
</evidence>
<dbReference type="AlphaFoldDB" id="A0A1F7JAZ6"/>
<evidence type="ECO:0000256" key="7">
    <source>
        <dbReference type="ARBA" id="ARBA00023125"/>
    </source>
</evidence>
<accession>A0A1F7JAZ6</accession>
<dbReference type="GO" id="GO:0003677">
    <property type="term" value="F:DNA binding"/>
    <property type="evidence" value="ECO:0007669"/>
    <property type="project" value="UniProtKB-KW"/>
</dbReference>
<dbReference type="GO" id="GO:0015667">
    <property type="term" value="F:site-specific DNA-methyltransferase (cytosine-N4-specific) activity"/>
    <property type="evidence" value="ECO:0007669"/>
    <property type="project" value="UniProtKB-EC"/>
</dbReference>
<sequence length="526" mass="62173">MSQQLITIKEASQWASELLKRDINESNISYLVQYGKVKKYNGGNSIYVDINDLKNYYNSYFGKREINWKKRLGDDLNWALSFDNLREKDTTKHVHRLHPYKGKFIPQLVKYFIDDHVDDFKKEIYFKQGDIILDPFAGSGTTLVQAKEIGMHSIGIDISRFNCLITEVKMLDYNFNTLEKDISDIKSTILNFESDNKIDQFDSELQYQLSIFNNKFFPSPEYKYKVQNELIDEGDYAKQKEIEFFQIYEKLVKKYNIKLKQNKENTFLDKWYIENIRNEIDFAFSQIKKIKDITSKKALAIILSRTIRSCRATTHSDLATLVKPQITTYYCHKHKKICKPLFSIKNWFERYALDSLIRLKYYDKLKTNSFFSIIAADSRTVDLFEEIQKRNHLFYGHLKRHKIKGIFTSPPYVGQIDYHEQHAYAYDLFGFKRQDELEIGPLYKGQGSEAQNSYIEGVSKVLINCKKYCVDDFDFFVVANDKYNLYPTIAMRAGLKVVNKFKRPVLNRTERDKSPYSEIIFHLKNQ</sequence>
<dbReference type="Proteomes" id="UP000176480">
    <property type="component" value="Unassembled WGS sequence"/>
</dbReference>
<dbReference type="SUPFAM" id="SSF53335">
    <property type="entry name" value="S-adenosyl-L-methionine-dependent methyltransferases"/>
    <property type="match status" value="3"/>
</dbReference>
<dbReference type="Gene3D" id="3.40.50.150">
    <property type="entry name" value="Vaccinia Virus protein VP39"/>
    <property type="match status" value="2"/>
</dbReference>
<keyword evidence="7" id="KW-0238">DNA-binding</keyword>
<comment type="catalytic activity">
    <reaction evidence="8">
        <text>a 2'-deoxycytidine in DNA + S-adenosyl-L-methionine = an N(4)-methyl-2'-deoxycytidine in DNA + S-adenosyl-L-homocysteine + H(+)</text>
        <dbReference type="Rhea" id="RHEA:16857"/>
        <dbReference type="Rhea" id="RHEA-COMP:11369"/>
        <dbReference type="Rhea" id="RHEA-COMP:13674"/>
        <dbReference type="ChEBI" id="CHEBI:15378"/>
        <dbReference type="ChEBI" id="CHEBI:57856"/>
        <dbReference type="ChEBI" id="CHEBI:59789"/>
        <dbReference type="ChEBI" id="CHEBI:85452"/>
        <dbReference type="ChEBI" id="CHEBI:137933"/>
        <dbReference type="EC" id="2.1.1.113"/>
    </reaction>
</comment>
<dbReference type="GO" id="GO:0009307">
    <property type="term" value="P:DNA restriction-modification system"/>
    <property type="evidence" value="ECO:0007669"/>
    <property type="project" value="UniProtKB-KW"/>
</dbReference>
<dbReference type="GO" id="GO:0032259">
    <property type="term" value="P:methylation"/>
    <property type="evidence" value="ECO:0007669"/>
    <property type="project" value="UniProtKB-KW"/>
</dbReference>
<evidence type="ECO:0000313" key="10">
    <source>
        <dbReference type="EMBL" id="OGK52770.1"/>
    </source>
</evidence>
<dbReference type="InterPro" id="IPR017985">
    <property type="entry name" value="MeTrfase_CN4_CS"/>
</dbReference>
<dbReference type="PROSITE" id="PS00093">
    <property type="entry name" value="N4_MTASE"/>
    <property type="match status" value="1"/>
</dbReference>
<dbReference type="GO" id="GO:0008170">
    <property type="term" value="F:N-methyltransferase activity"/>
    <property type="evidence" value="ECO:0007669"/>
    <property type="project" value="InterPro"/>
</dbReference>
<evidence type="ECO:0000256" key="5">
    <source>
        <dbReference type="ARBA" id="ARBA00022691"/>
    </source>
</evidence>
<organism evidence="10 11">
    <name type="scientific">Candidatus Roizmanbacteria bacterium RIFCSPLOWO2_01_FULL_41_22</name>
    <dbReference type="NCBI Taxonomy" id="1802067"/>
    <lineage>
        <taxon>Bacteria</taxon>
        <taxon>Candidatus Roizmaniibacteriota</taxon>
    </lineage>
</organism>
<keyword evidence="5" id="KW-0949">S-adenosyl-L-methionine</keyword>
<evidence type="ECO:0000256" key="1">
    <source>
        <dbReference type="ARBA" id="ARBA00010203"/>
    </source>
</evidence>
<evidence type="ECO:0000313" key="11">
    <source>
        <dbReference type="Proteomes" id="UP000176480"/>
    </source>
</evidence>
<evidence type="ECO:0000256" key="4">
    <source>
        <dbReference type="ARBA" id="ARBA00022679"/>
    </source>
</evidence>
<keyword evidence="6" id="KW-0680">Restriction system</keyword>
<protein>
    <recommendedName>
        <fullName evidence="2">site-specific DNA-methyltransferase (cytosine-N(4)-specific)</fullName>
        <ecNumber evidence="2">2.1.1.113</ecNumber>
    </recommendedName>
</protein>
<evidence type="ECO:0000256" key="3">
    <source>
        <dbReference type="ARBA" id="ARBA00022603"/>
    </source>
</evidence>
<name>A0A1F7JAZ6_9BACT</name>
<gene>
    <name evidence="10" type="ORF">A2966_04655</name>
</gene>
<dbReference type="InterPro" id="IPR002941">
    <property type="entry name" value="DNA_methylase_N4/N6"/>
</dbReference>
<reference evidence="10 11" key="1">
    <citation type="journal article" date="2016" name="Nat. Commun.">
        <title>Thousands of microbial genomes shed light on interconnected biogeochemical processes in an aquifer system.</title>
        <authorList>
            <person name="Anantharaman K."/>
            <person name="Brown C.T."/>
            <person name="Hug L.A."/>
            <person name="Sharon I."/>
            <person name="Castelle C.J."/>
            <person name="Probst A.J."/>
            <person name="Thomas B.C."/>
            <person name="Singh A."/>
            <person name="Wilkins M.J."/>
            <person name="Karaoz U."/>
            <person name="Brodie E.L."/>
            <person name="Williams K.H."/>
            <person name="Hubbard S.S."/>
            <person name="Banfield J.F."/>
        </authorList>
    </citation>
    <scope>NUCLEOTIDE SEQUENCE [LARGE SCALE GENOMIC DNA]</scope>
</reference>
<comment type="similarity">
    <text evidence="1">Belongs to the N(4)/N(6)-methyltransferase family. N(4) subfamily.</text>
</comment>
<dbReference type="Pfam" id="PF01555">
    <property type="entry name" value="N6_N4_Mtase"/>
    <property type="match status" value="1"/>
</dbReference>
<dbReference type="InterPro" id="IPR029063">
    <property type="entry name" value="SAM-dependent_MTases_sf"/>
</dbReference>
<dbReference type="STRING" id="1802067.A2966_04655"/>
<dbReference type="GO" id="GO:0004519">
    <property type="term" value="F:endonuclease activity"/>
    <property type="evidence" value="ECO:0007669"/>
    <property type="project" value="UniProtKB-KW"/>
</dbReference>
<keyword evidence="3" id="KW-0489">Methyltransferase</keyword>
<keyword evidence="10" id="KW-0255">Endonuclease</keyword>
<evidence type="ECO:0000256" key="6">
    <source>
        <dbReference type="ARBA" id="ARBA00022747"/>
    </source>
</evidence>
<keyword evidence="4" id="KW-0808">Transferase</keyword>
<keyword evidence="10" id="KW-0540">Nuclease</keyword>
<keyword evidence="10" id="KW-0378">Hydrolase</keyword>
<dbReference type="EC" id="2.1.1.113" evidence="2"/>
<comment type="caution">
    <text evidence="10">The sequence shown here is derived from an EMBL/GenBank/DDBJ whole genome shotgun (WGS) entry which is preliminary data.</text>
</comment>
<evidence type="ECO:0000256" key="8">
    <source>
        <dbReference type="ARBA" id="ARBA00049120"/>
    </source>
</evidence>
<evidence type="ECO:0000259" key="9">
    <source>
        <dbReference type="Pfam" id="PF01555"/>
    </source>
</evidence>